<evidence type="ECO:0000313" key="2">
    <source>
        <dbReference type="Proteomes" id="UP000584867"/>
    </source>
</evidence>
<accession>A0A7W7ZPP1</accession>
<dbReference type="RefSeq" id="WP_184253805.1">
    <property type="nucleotide sequence ID" value="NZ_JACHIO010000004.1"/>
</dbReference>
<proteinExistence type="predicted"/>
<comment type="caution">
    <text evidence="1">The sequence shown here is derived from an EMBL/GenBank/DDBJ whole genome shotgun (WGS) entry which is preliminary data.</text>
</comment>
<dbReference type="Proteomes" id="UP000584867">
    <property type="component" value="Unassembled WGS sequence"/>
</dbReference>
<protein>
    <submittedName>
        <fullName evidence="1">Uncharacterized protein</fullName>
    </submittedName>
</protein>
<gene>
    <name evidence="1" type="ORF">HDF15_001318</name>
</gene>
<sequence>MTKLEISIPPLKGRKRLLDKQDYAPWVRAGDGLNDCMLFWMPVSGFPIRAQEKAWVTEFLGRLSSRLKDDFELRCEIFFRYKQITEELGDAYRSYSLQCMKLTGMGRYADADIPPTPTHAQIKEQVESGKEIDFREWVADFLIWFMTKQPERQRELFLGHGGMLTLFLPTDPKTAPPKTPFTPALRASMPIFQKMDVDGIIAGAFATRDAFLEKSKALFGTDLETRPEYPGIPFVLPMLESGHFFIATEELRTKWFSLFDLYINESIKDKGILLAFQKEQYEDVLLDVLESMRDDGFVYRVE</sequence>
<reference evidence="1 2" key="1">
    <citation type="submission" date="2020-08" db="EMBL/GenBank/DDBJ databases">
        <title>Genomic Encyclopedia of Type Strains, Phase IV (KMG-V): Genome sequencing to study the core and pangenomes of soil and plant-associated prokaryotes.</title>
        <authorList>
            <person name="Whitman W."/>
        </authorList>
    </citation>
    <scope>NUCLEOTIDE SEQUENCE [LARGE SCALE GENOMIC DNA]</scope>
    <source>
        <strain evidence="1 2">X5P3</strain>
    </source>
</reference>
<dbReference type="AlphaFoldDB" id="A0A7W7ZPP1"/>
<dbReference type="EMBL" id="JACHIO010000004">
    <property type="protein sequence ID" value="MBB5062981.1"/>
    <property type="molecule type" value="Genomic_DNA"/>
</dbReference>
<evidence type="ECO:0000313" key="1">
    <source>
        <dbReference type="EMBL" id="MBB5062981.1"/>
    </source>
</evidence>
<name>A0A7W7ZPP1_9BACT</name>
<organism evidence="1 2">
    <name type="scientific">Granulicella mallensis</name>
    <dbReference type="NCBI Taxonomy" id="940614"/>
    <lineage>
        <taxon>Bacteria</taxon>
        <taxon>Pseudomonadati</taxon>
        <taxon>Acidobacteriota</taxon>
        <taxon>Terriglobia</taxon>
        <taxon>Terriglobales</taxon>
        <taxon>Acidobacteriaceae</taxon>
        <taxon>Granulicella</taxon>
    </lineage>
</organism>